<name>A9KCQ9_COXBN</name>
<dbReference type="InterPro" id="IPR004394">
    <property type="entry name" value="Iojap/RsfS/C7orf30"/>
</dbReference>
<dbReference type="HOGENOM" id="CLU_092688_6_1_6"/>
<dbReference type="SUPFAM" id="SSF81301">
    <property type="entry name" value="Nucleotidyltransferase"/>
    <property type="match status" value="1"/>
</dbReference>
<evidence type="ECO:0000313" key="4">
    <source>
        <dbReference type="Proteomes" id="UP000008555"/>
    </source>
</evidence>
<dbReference type="PANTHER" id="PTHR21043">
    <property type="entry name" value="IOJAP SUPERFAMILY ORTHOLOG"/>
    <property type="match status" value="1"/>
</dbReference>
<dbReference type="HAMAP" id="MF_01477">
    <property type="entry name" value="Iojap_RsfS"/>
    <property type="match status" value="1"/>
</dbReference>
<keyword evidence="2" id="KW-0963">Cytoplasm</keyword>
<dbReference type="GO" id="GO:0005737">
    <property type="term" value="C:cytoplasm"/>
    <property type="evidence" value="ECO:0007669"/>
    <property type="project" value="UniProtKB-SubCell"/>
</dbReference>
<sequence length="116" mass="13200">MKSAELANLVINTLDEHKALQITDLDVTTLTDLMDRMIVCSATSERHASALADKVIRRAKENGIRPLGVEGEAEAEWILIDLYDVIVHIMLPEVRDFYSLEKLWSVTETARQQYEN</sequence>
<dbReference type="EMBL" id="CP000733">
    <property type="protein sequence ID" value="ABS78121.1"/>
    <property type="molecule type" value="Genomic_DNA"/>
</dbReference>
<comment type="similarity">
    <text evidence="1 2">Belongs to the Iojap/RsfS family.</text>
</comment>
<dbReference type="RefSeq" id="WP_011997126.1">
    <property type="nucleotide sequence ID" value="NC_009727.1"/>
</dbReference>
<dbReference type="GO" id="GO:0042256">
    <property type="term" value="P:cytosolic ribosome assembly"/>
    <property type="evidence" value="ECO:0007669"/>
    <property type="project" value="UniProtKB-UniRule"/>
</dbReference>
<reference evidence="3 4" key="1">
    <citation type="journal article" date="2009" name="Infect. Immun.">
        <title>Comparative genomics reveal extensive transposon-mediated genomic plasticity and diversity among potential effector proteins within the genus Coxiella.</title>
        <authorList>
            <person name="Beare P.A."/>
            <person name="Unsworth N."/>
            <person name="Andoh M."/>
            <person name="Voth D.E."/>
            <person name="Omsland A."/>
            <person name="Gilk S.D."/>
            <person name="Williams K.P."/>
            <person name="Sobral B.W."/>
            <person name="Kupko J.J.III."/>
            <person name="Porcella S.F."/>
            <person name="Samuel J.E."/>
            <person name="Heinzen R.A."/>
        </authorList>
    </citation>
    <scope>NUCLEOTIDE SEQUENCE [LARGE SCALE GENOMIC DNA]</scope>
    <source>
        <strain evidence="3 4">Dugway 5J108-111</strain>
    </source>
</reference>
<comment type="subcellular location">
    <subcellularLocation>
        <location evidence="2">Cytoplasm</location>
    </subcellularLocation>
</comment>
<organism evidence="3 4">
    <name type="scientific">Coxiella burnetii (strain Dugway 5J108-111)</name>
    <dbReference type="NCBI Taxonomy" id="434922"/>
    <lineage>
        <taxon>Bacteria</taxon>
        <taxon>Pseudomonadati</taxon>
        <taxon>Pseudomonadota</taxon>
        <taxon>Gammaproteobacteria</taxon>
        <taxon>Legionellales</taxon>
        <taxon>Coxiellaceae</taxon>
        <taxon>Coxiella</taxon>
    </lineage>
</organism>
<keyword evidence="2" id="KW-0678">Repressor</keyword>
<dbReference type="PANTHER" id="PTHR21043:SF0">
    <property type="entry name" value="MITOCHONDRIAL ASSEMBLY OF RIBOSOMAL LARGE SUBUNIT PROTEIN 1"/>
    <property type="match status" value="1"/>
</dbReference>
<dbReference type="Pfam" id="PF02410">
    <property type="entry name" value="RsfS"/>
    <property type="match status" value="1"/>
</dbReference>
<proteinExistence type="inferred from homology"/>
<dbReference type="KEGG" id="cbd:CBUD_1511"/>
<evidence type="ECO:0000313" key="3">
    <source>
        <dbReference type="EMBL" id="ABS78121.1"/>
    </source>
</evidence>
<dbReference type="GO" id="GO:0090071">
    <property type="term" value="P:negative regulation of ribosome biogenesis"/>
    <property type="evidence" value="ECO:0007669"/>
    <property type="project" value="UniProtKB-UniRule"/>
</dbReference>
<dbReference type="Gene3D" id="3.30.460.10">
    <property type="entry name" value="Beta Polymerase, domain 2"/>
    <property type="match status" value="1"/>
</dbReference>
<dbReference type="GO" id="GO:0017148">
    <property type="term" value="P:negative regulation of translation"/>
    <property type="evidence" value="ECO:0007669"/>
    <property type="project" value="UniProtKB-UniRule"/>
</dbReference>
<dbReference type="Proteomes" id="UP000008555">
    <property type="component" value="Chromosome"/>
</dbReference>
<dbReference type="GO" id="GO:0043023">
    <property type="term" value="F:ribosomal large subunit binding"/>
    <property type="evidence" value="ECO:0007669"/>
    <property type="project" value="TreeGrafter"/>
</dbReference>
<comment type="subunit">
    <text evidence="2">Interacts with ribosomal protein uL14 (rplN).</text>
</comment>
<dbReference type="AlphaFoldDB" id="A9KCQ9"/>
<protein>
    <recommendedName>
        <fullName evidence="2">Ribosomal silencing factor RsfS</fullName>
    </recommendedName>
</protein>
<dbReference type="NCBIfam" id="TIGR00090">
    <property type="entry name" value="rsfS_iojap_ybeB"/>
    <property type="match status" value="1"/>
</dbReference>
<comment type="function">
    <text evidence="2">Functions as a ribosomal silencing factor. Interacts with ribosomal protein uL14 (rplN), blocking formation of intersubunit bridge B8. Prevents association of the 30S and 50S ribosomal subunits and the formation of functional ribosomes, thus repressing translation.</text>
</comment>
<accession>A9KCQ9</accession>
<evidence type="ECO:0000256" key="1">
    <source>
        <dbReference type="ARBA" id="ARBA00010574"/>
    </source>
</evidence>
<evidence type="ECO:0000256" key="2">
    <source>
        <dbReference type="HAMAP-Rule" id="MF_01477"/>
    </source>
</evidence>
<keyword evidence="2" id="KW-0810">Translation regulation</keyword>
<dbReference type="InterPro" id="IPR043519">
    <property type="entry name" value="NT_sf"/>
</dbReference>
<gene>
    <name evidence="2" type="primary">rsfS</name>
    <name evidence="3" type="ordered locus">CBUD_1511</name>
</gene>